<reference evidence="3 4" key="1">
    <citation type="submission" date="2020-08" db="EMBL/GenBank/DDBJ databases">
        <title>Genomic Encyclopedia of Type Strains, Phase III (KMG-III): the genomes of soil and plant-associated and newly described type strains.</title>
        <authorList>
            <person name="Whitman W."/>
        </authorList>
    </citation>
    <scope>NUCLEOTIDE SEQUENCE [LARGE SCALE GENOMIC DNA]</scope>
    <source>
        <strain evidence="3 4">CECT 3287</strain>
    </source>
</reference>
<dbReference type="EMBL" id="JACHXF010000003">
    <property type="protein sequence ID" value="MBB3094479.1"/>
    <property type="molecule type" value="Genomic_DNA"/>
</dbReference>
<dbReference type="Proteomes" id="UP000590749">
    <property type="component" value="Unassembled WGS sequence"/>
</dbReference>
<dbReference type="Gene3D" id="1.20.120.20">
    <property type="entry name" value="Apolipoprotein"/>
    <property type="match status" value="1"/>
</dbReference>
<comment type="caution">
    <text evidence="3">The sequence shown here is derived from an EMBL/GenBank/DDBJ whole genome shotgun (WGS) entry which is preliminary data.</text>
</comment>
<dbReference type="AlphaFoldDB" id="A0A7W5FDJ3"/>
<protein>
    <submittedName>
        <fullName evidence="3">Soluble cytochrome b562</fullName>
    </submittedName>
</protein>
<evidence type="ECO:0000313" key="3">
    <source>
        <dbReference type="EMBL" id="MBB3094479.1"/>
    </source>
</evidence>
<feature type="signal peptide" evidence="2">
    <location>
        <begin position="1"/>
        <end position="21"/>
    </location>
</feature>
<sequence length="141" mass="14398">MHRTSGLVTFATALCVLAAGAGCAGGEAADASAEPAVCESFAAAQNTVTHIKQANVSENGLTALRPYVSELIQQLTQLAADAKAQFSQQADQLRASVDVLSASVDKARDNPDLANLGAVRQAVDGVRATAQALADSLKNTC</sequence>
<feature type="chain" id="PRO_5039137689" evidence="2">
    <location>
        <begin position="22"/>
        <end position="141"/>
    </location>
</feature>
<name>A0A7W5FDJ3_9ACTN</name>
<evidence type="ECO:0000256" key="2">
    <source>
        <dbReference type="SAM" id="SignalP"/>
    </source>
</evidence>
<accession>A0A7W5FDJ3</accession>
<evidence type="ECO:0000313" key="4">
    <source>
        <dbReference type="Proteomes" id="UP000590749"/>
    </source>
</evidence>
<keyword evidence="2" id="KW-0732">Signal</keyword>
<dbReference type="RefSeq" id="WP_183218747.1">
    <property type="nucleotide sequence ID" value="NZ_BMPW01000008.1"/>
</dbReference>
<gene>
    <name evidence="3" type="ORF">FHR83_002131</name>
</gene>
<evidence type="ECO:0000256" key="1">
    <source>
        <dbReference type="SAM" id="Coils"/>
    </source>
</evidence>
<feature type="coiled-coil region" evidence="1">
    <location>
        <begin position="72"/>
        <end position="110"/>
    </location>
</feature>
<proteinExistence type="predicted"/>
<organism evidence="3 4">
    <name type="scientific">Actinoplanes campanulatus</name>
    <dbReference type="NCBI Taxonomy" id="113559"/>
    <lineage>
        <taxon>Bacteria</taxon>
        <taxon>Bacillati</taxon>
        <taxon>Actinomycetota</taxon>
        <taxon>Actinomycetes</taxon>
        <taxon>Micromonosporales</taxon>
        <taxon>Micromonosporaceae</taxon>
        <taxon>Actinoplanes</taxon>
    </lineage>
</organism>
<keyword evidence="4" id="KW-1185">Reference proteome</keyword>
<dbReference type="PROSITE" id="PS51257">
    <property type="entry name" value="PROKAR_LIPOPROTEIN"/>
    <property type="match status" value="1"/>
</dbReference>
<keyword evidence="1" id="KW-0175">Coiled coil</keyword>